<dbReference type="EMBL" id="CAKOAT010729598">
    <property type="protein sequence ID" value="CAH8386890.1"/>
    <property type="molecule type" value="Genomic_DNA"/>
</dbReference>
<feature type="compositionally biased region" description="Basic and acidic residues" evidence="2">
    <location>
        <begin position="118"/>
        <end position="142"/>
    </location>
</feature>
<dbReference type="InterPro" id="IPR036241">
    <property type="entry name" value="NSFL1C_SEP_dom_sf"/>
</dbReference>
<dbReference type="CDD" id="cd01770">
    <property type="entry name" value="UBX_UBXN2"/>
    <property type="match status" value="1"/>
</dbReference>
<proteinExistence type="predicted"/>
<dbReference type="AlphaFoldDB" id="A0ABC8LST5"/>
<dbReference type="Pfam" id="PF08059">
    <property type="entry name" value="SEP"/>
    <property type="match status" value="1"/>
</dbReference>
<feature type="region of interest" description="Disordered" evidence="2">
    <location>
        <begin position="86"/>
        <end position="152"/>
    </location>
</feature>
<dbReference type="SUPFAM" id="SSF102848">
    <property type="entry name" value="NSFL1 (p97 ATPase) cofactor p47, SEP domain"/>
    <property type="match status" value="1"/>
</dbReference>
<dbReference type="Gene3D" id="1.10.8.10">
    <property type="entry name" value="DNA helicase RuvA subunit, C-terminal domain"/>
    <property type="match status" value="1"/>
</dbReference>
<feature type="domain" description="SEP" evidence="4">
    <location>
        <begin position="167"/>
        <end position="232"/>
    </location>
</feature>
<name>A0ABC8LST5_ERUVS</name>
<feature type="compositionally biased region" description="Low complexity" evidence="2">
    <location>
        <begin position="257"/>
        <end position="280"/>
    </location>
</feature>
<gene>
    <name evidence="5" type="ORF">ERUC_LOCUS39373</name>
</gene>
<evidence type="ECO:0008006" key="7">
    <source>
        <dbReference type="Google" id="ProtNLM"/>
    </source>
</evidence>
<dbReference type="InterPro" id="IPR012989">
    <property type="entry name" value="SEP_domain"/>
</dbReference>
<dbReference type="Gene3D" id="3.10.20.90">
    <property type="entry name" value="Phosphatidylinositol 3-kinase Catalytic Subunit, Chain A, domain 1"/>
    <property type="match status" value="1"/>
</dbReference>
<feature type="region of interest" description="Disordered" evidence="2">
    <location>
        <begin position="252"/>
        <end position="280"/>
    </location>
</feature>
<dbReference type="PROSITE" id="PS50033">
    <property type="entry name" value="UBX"/>
    <property type="match status" value="1"/>
</dbReference>
<organism evidence="5 6">
    <name type="scientific">Eruca vesicaria subsp. sativa</name>
    <name type="common">Garden rocket</name>
    <name type="synonym">Eruca sativa</name>
    <dbReference type="NCBI Taxonomy" id="29727"/>
    <lineage>
        <taxon>Eukaryota</taxon>
        <taxon>Viridiplantae</taxon>
        <taxon>Streptophyta</taxon>
        <taxon>Embryophyta</taxon>
        <taxon>Tracheophyta</taxon>
        <taxon>Spermatophyta</taxon>
        <taxon>Magnoliopsida</taxon>
        <taxon>eudicotyledons</taxon>
        <taxon>Gunneridae</taxon>
        <taxon>Pentapetalae</taxon>
        <taxon>rosids</taxon>
        <taxon>malvids</taxon>
        <taxon>Brassicales</taxon>
        <taxon>Brassicaceae</taxon>
        <taxon>Brassiceae</taxon>
        <taxon>Eruca</taxon>
    </lineage>
</organism>
<dbReference type="SMART" id="SM00553">
    <property type="entry name" value="SEP"/>
    <property type="match status" value="1"/>
</dbReference>
<accession>A0ABC8LST5</accession>
<dbReference type="InterPro" id="IPR029071">
    <property type="entry name" value="Ubiquitin-like_domsf"/>
</dbReference>
<dbReference type="PANTHER" id="PTHR23333:SF37">
    <property type="entry name" value="UBX DOMAIN-CONTAINING PROTEIN"/>
    <property type="match status" value="1"/>
</dbReference>
<dbReference type="PROSITE" id="PS51399">
    <property type="entry name" value="SEP"/>
    <property type="match status" value="1"/>
</dbReference>
<evidence type="ECO:0000256" key="1">
    <source>
        <dbReference type="ARBA" id="ARBA00022786"/>
    </source>
</evidence>
<dbReference type="Proteomes" id="UP001642260">
    <property type="component" value="Unassembled WGS sequence"/>
</dbReference>
<keyword evidence="1" id="KW-0833">Ubl conjugation pathway</keyword>
<evidence type="ECO:0000313" key="5">
    <source>
        <dbReference type="EMBL" id="CAH8386890.1"/>
    </source>
</evidence>
<dbReference type="Pfam" id="PF14555">
    <property type="entry name" value="UBA_4"/>
    <property type="match status" value="1"/>
</dbReference>
<dbReference type="InterPro" id="IPR001012">
    <property type="entry name" value="UBX_dom"/>
</dbReference>
<keyword evidence="6" id="KW-1185">Reference proteome</keyword>
<dbReference type="SUPFAM" id="SSF46934">
    <property type="entry name" value="UBA-like"/>
    <property type="match status" value="1"/>
</dbReference>
<comment type="caution">
    <text evidence="5">The sequence shown here is derived from an EMBL/GenBank/DDBJ whole genome shotgun (WGS) entry which is preliminary data.</text>
</comment>
<evidence type="ECO:0000259" key="4">
    <source>
        <dbReference type="PROSITE" id="PS51399"/>
    </source>
</evidence>
<evidence type="ECO:0000256" key="2">
    <source>
        <dbReference type="SAM" id="MobiDB-lite"/>
    </source>
</evidence>
<dbReference type="SUPFAM" id="SSF54236">
    <property type="entry name" value="Ubiquitin-like"/>
    <property type="match status" value="1"/>
</dbReference>
<evidence type="ECO:0000313" key="6">
    <source>
        <dbReference type="Proteomes" id="UP001642260"/>
    </source>
</evidence>
<sequence length="356" mass="39913">MEENHQKMISSFISKTTSSSRQVARLLLEARQWDVDAAVSDFNEVVTVAVAASEDDCWRNVKNPRDPRLFAARTMSSILRVEIPVSSPSRVSDDSPPPIRFRSPRSPSCARNPFSRETIQRDEQEHDLDETAKESDDVERAHPPSSPRPRRLRFRSMSEILSVTPQVITRTVTVWRNGLTLDDNPLWTFDDPLSAAFLERIESLESPRAVDSQDGKQRFLVKLIRRHQEDFPDSSKSFQPFQGVARTLLAKSDPHVSTEPPASSDSPTTEPTPSTDPTASTTTIQLVLADGTRIVSQFNTHHTIRDVRDFIDAATPDASRDYQLLIMGTFPPKPLTDLDQTIEQAGISNSVLAQKL</sequence>
<reference evidence="5 6" key="1">
    <citation type="submission" date="2022-03" db="EMBL/GenBank/DDBJ databases">
        <authorList>
            <person name="Macdonald S."/>
            <person name="Ahmed S."/>
            <person name="Newling K."/>
        </authorList>
    </citation>
    <scope>NUCLEOTIDE SEQUENCE [LARGE SCALE GENOMIC DNA]</scope>
</reference>
<dbReference type="PANTHER" id="PTHR23333">
    <property type="entry name" value="UBX DOMAIN CONTAINING PROTEIN"/>
    <property type="match status" value="1"/>
</dbReference>
<dbReference type="Pfam" id="PF00789">
    <property type="entry name" value="UBX"/>
    <property type="match status" value="1"/>
</dbReference>
<dbReference type="SMART" id="SM00166">
    <property type="entry name" value="UBX"/>
    <property type="match status" value="1"/>
</dbReference>
<protein>
    <recommendedName>
        <fullName evidence="7">UBX domain-containing protein</fullName>
    </recommendedName>
</protein>
<dbReference type="Gene3D" id="3.30.420.210">
    <property type="entry name" value="SEP domain"/>
    <property type="match status" value="1"/>
</dbReference>
<dbReference type="InterPro" id="IPR009060">
    <property type="entry name" value="UBA-like_sf"/>
</dbReference>
<evidence type="ECO:0000259" key="3">
    <source>
        <dbReference type="PROSITE" id="PS50033"/>
    </source>
</evidence>
<feature type="domain" description="UBX" evidence="3">
    <location>
        <begin position="277"/>
        <end position="355"/>
    </location>
</feature>